<keyword evidence="1" id="KW-0812">Transmembrane</keyword>
<proteinExistence type="predicted"/>
<sequence>MSFRDEFQLKKIGLSYDNPDHFFSCQWKWPSAAYIFIRVFLSLYTTGALIAVCAMNATYTLLQYLTVWTYILLTLHFILTAVITVFHHFRRPRKVSCTENQHIKDESKSRENRGFVGEKMEPIGKSISETPETDRKGCKTELVNGVTWYMKLSWLLSNIVQVFSVIVTVVYFSAIYPTLHVSNSELVNDTNMHAINTIFVLVDAAICARPVRFLHFVYPLIYGLVYIGFSVVVYGVSGTVIYNVLDYSQPLYPSITVPGLAILVIPLLQLAFYGLYSLRVYISTRFQKHT</sequence>
<feature type="transmembrane region" description="Helical" evidence="1">
    <location>
        <begin position="220"/>
        <end position="245"/>
    </location>
</feature>
<evidence type="ECO:0000313" key="2">
    <source>
        <dbReference type="EnsemblMetazoa" id="G31028.1:cds"/>
    </source>
</evidence>
<dbReference type="PANTHER" id="PTHR12242">
    <property type="entry name" value="OS02G0130600 PROTEIN-RELATED"/>
    <property type="match status" value="1"/>
</dbReference>
<organism evidence="2 3">
    <name type="scientific">Magallana gigas</name>
    <name type="common">Pacific oyster</name>
    <name type="synonym">Crassostrea gigas</name>
    <dbReference type="NCBI Taxonomy" id="29159"/>
    <lineage>
        <taxon>Eukaryota</taxon>
        <taxon>Metazoa</taxon>
        <taxon>Spiralia</taxon>
        <taxon>Lophotrochozoa</taxon>
        <taxon>Mollusca</taxon>
        <taxon>Bivalvia</taxon>
        <taxon>Autobranchia</taxon>
        <taxon>Pteriomorphia</taxon>
        <taxon>Ostreida</taxon>
        <taxon>Ostreoidea</taxon>
        <taxon>Ostreidae</taxon>
        <taxon>Magallana</taxon>
    </lineage>
</organism>
<name>A0A8W8M2I5_MAGGI</name>
<keyword evidence="1" id="KW-1133">Transmembrane helix</keyword>
<feature type="transmembrane region" description="Helical" evidence="1">
    <location>
        <begin position="191"/>
        <end position="208"/>
    </location>
</feature>
<dbReference type="InterPro" id="IPR049352">
    <property type="entry name" value="Rost"/>
</dbReference>
<keyword evidence="1" id="KW-0472">Membrane</keyword>
<feature type="transmembrane region" description="Helical" evidence="1">
    <location>
        <begin position="159"/>
        <end position="179"/>
    </location>
</feature>
<evidence type="ECO:0000256" key="1">
    <source>
        <dbReference type="SAM" id="Phobius"/>
    </source>
</evidence>
<dbReference type="GO" id="GO:0016020">
    <property type="term" value="C:membrane"/>
    <property type="evidence" value="ECO:0007669"/>
    <property type="project" value="TreeGrafter"/>
</dbReference>
<dbReference type="AlphaFoldDB" id="A0A8W8M2I5"/>
<accession>A0A8W8M2I5</accession>
<evidence type="ECO:0000313" key="3">
    <source>
        <dbReference type="Proteomes" id="UP000005408"/>
    </source>
</evidence>
<keyword evidence="3" id="KW-1185">Reference proteome</keyword>
<feature type="transmembrane region" description="Helical" evidence="1">
    <location>
        <begin position="35"/>
        <end position="59"/>
    </location>
</feature>
<dbReference type="PANTHER" id="PTHR12242:SF1">
    <property type="entry name" value="MYND-TYPE DOMAIN-CONTAINING PROTEIN"/>
    <property type="match status" value="1"/>
</dbReference>
<feature type="transmembrane region" description="Helical" evidence="1">
    <location>
        <begin position="251"/>
        <end position="276"/>
    </location>
</feature>
<evidence type="ECO:0008006" key="4">
    <source>
        <dbReference type="Google" id="ProtNLM"/>
    </source>
</evidence>
<dbReference type="OMA" id="DIFMVAF"/>
<protein>
    <recommendedName>
        <fullName evidence="4">Protein rolling stone</fullName>
    </recommendedName>
</protein>
<feature type="transmembrane region" description="Helical" evidence="1">
    <location>
        <begin position="65"/>
        <end position="86"/>
    </location>
</feature>
<dbReference type="EnsemblMetazoa" id="G31028.1">
    <property type="protein sequence ID" value="G31028.1:cds"/>
    <property type="gene ID" value="G31028"/>
</dbReference>
<dbReference type="Proteomes" id="UP000005408">
    <property type="component" value="Unassembled WGS sequence"/>
</dbReference>
<dbReference type="Pfam" id="PF21534">
    <property type="entry name" value="Rost"/>
    <property type="match status" value="1"/>
</dbReference>
<reference evidence="2" key="1">
    <citation type="submission" date="2022-08" db="UniProtKB">
        <authorList>
            <consortium name="EnsemblMetazoa"/>
        </authorList>
    </citation>
    <scope>IDENTIFICATION</scope>
    <source>
        <strain evidence="2">05x7-T-G4-1.051#20</strain>
    </source>
</reference>
<dbReference type="OrthoDB" id="419711at2759"/>